<protein>
    <submittedName>
        <fullName evidence="1">Uncharacterized protein</fullName>
    </submittedName>
</protein>
<proteinExistence type="predicted"/>
<name>A0A150JSS0_HEYCO</name>
<organism evidence="1 3">
    <name type="scientific">Heyndrickxia coagulans</name>
    <name type="common">Weizmannia coagulans</name>
    <dbReference type="NCBI Taxonomy" id="1398"/>
    <lineage>
        <taxon>Bacteria</taxon>
        <taxon>Bacillati</taxon>
        <taxon>Bacillota</taxon>
        <taxon>Bacilli</taxon>
        <taxon>Bacillales</taxon>
        <taxon>Bacillaceae</taxon>
        <taxon>Heyndrickxia</taxon>
    </lineage>
</organism>
<dbReference type="Proteomes" id="UP000075288">
    <property type="component" value="Unassembled WGS sequence"/>
</dbReference>
<dbReference type="EMBL" id="LQYI01000074">
    <property type="protein sequence ID" value="KYC67245.1"/>
    <property type="molecule type" value="Genomic_DNA"/>
</dbReference>
<dbReference type="Proteomes" id="UP000075304">
    <property type="component" value="Unassembled WGS sequence"/>
</dbReference>
<dbReference type="AlphaFoldDB" id="A0A150JSS0"/>
<dbReference type="EMBL" id="LQYG01000098">
    <property type="protein sequence ID" value="KYC60282.1"/>
    <property type="molecule type" value="Genomic_DNA"/>
</dbReference>
<dbReference type="PATRIC" id="fig|1398.24.peg.2252"/>
<reference evidence="3 4" key="1">
    <citation type="submission" date="2016-01" db="EMBL/GenBank/DDBJ databases">
        <title>Genome Sequences of Twelve Sporeforming Bacillus Species Isolated from Foods.</title>
        <authorList>
            <person name="Berendsen E.M."/>
            <person name="Wells-Bennik M.H."/>
            <person name="Krawcyk A.O."/>
            <person name="De Jong A."/>
            <person name="Holsappel S."/>
            <person name="Eijlander R.T."/>
            <person name="Kuipers O.P."/>
        </authorList>
    </citation>
    <scope>NUCLEOTIDE SEQUENCE [LARGE SCALE GENOMIC DNA]</scope>
    <source>
        <strain evidence="1 3">B4098</strain>
        <strain evidence="2 4">B4099</strain>
    </source>
</reference>
<evidence type="ECO:0000313" key="4">
    <source>
        <dbReference type="Proteomes" id="UP000075304"/>
    </source>
</evidence>
<evidence type="ECO:0000313" key="1">
    <source>
        <dbReference type="EMBL" id="KYC60282.1"/>
    </source>
</evidence>
<sequence length="39" mass="4651">MAENFLLFYLLFFVENRDAVNRPDKTSSRIIMIDKCIIL</sequence>
<accession>A0A150JSS0</accession>
<gene>
    <name evidence="1" type="ORF">B4098_2965</name>
    <name evidence="2" type="ORF">B4099_3067</name>
</gene>
<evidence type="ECO:0000313" key="3">
    <source>
        <dbReference type="Proteomes" id="UP000075288"/>
    </source>
</evidence>
<comment type="caution">
    <text evidence="1">The sequence shown here is derived from an EMBL/GenBank/DDBJ whole genome shotgun (WGS) entry which is preliminary data.</text>
</comment>
<evidence type="ECO:0000313" key="2">
    <source>
        <dbReference type="EMBL" id="KYC67245.1"/>
    </source>
</evidence>